<dbReference type="EMBL" id="JF704115">
    <property type="protein sequence ID" value="AEK07812.1"/>
    <property type="molecule type" value="Genomic_DNA"/>
</dbReference>
<dbReference type="RefSeq" id="YP_009613966.1">
    <property type="nucleotide sequence ID" value="NC_042030.1"/>
</dbReference>
<keyword evidence="2" id="KW-1185">Reference proteome</keyword>
<name>G1BSG9_9CAUD</name>
<organism evidence="1 2">
    <name type="scientific">Mycobacterium phage Yoshi</name>
    <dbReference type="NCBI Taxonomy" id="2920891"/>
    <lineage>
        <taxon>Viruses</taxon>
        <taxon>Duplodnaviria</taxon>
        <taxon>Heunggongvirae</taxon>
        <taxon>Uroviricota</taxon>
        <taxon>Caudoviricetes</taxon>
        <taxon>Gracegardnervirinae</taxon>
        <taxon>Avanivirus</taxon>
        <taxon>Avanivirus yoshi</taxon>
    </lineage>
</organism>
<proteinExistence type="predicted"/>
<evidence type="ECO:0000313" key="1">
    <source>
        <dbReference type="EMBL" id="AEK07812.1"/>
    </source>
</evidence>
<gene>
    <name evidence="1" type="primary">62</name>
    <name evidence="1" type="ORF">YOSHI_62</name>
</gene>
<sequence>MSVVEDIQAIQVAYPGAHVNVSVYTKFVTVSVHPLPAEQFPDRDDEKYPNGIHVTSGESGAYLSSYRYEDKDVEAAVRAAAEVVLAVKL</sequence>
<dbReference type="GeneID" id="40090367"/>
<reference evidence="1 2" key="1">
    <citation type="journal article" date="2012" name="J. Virol.">
        <title>Complete Genome Sequences of 138 Mycobacteriophages.</title>
        <authorList>
            <consortium name="the Science Education Alliance Phage Hunters Advancing Genomics and Evolutionary Science Program"/>
            <consortium name="the KwaZulu-Natal Research Institute for Tuberculosis and HIV Mycobacterial Genetics Course Students"/>
            <consortium name="the Phage Hunters Integrating Research and Education Program"/>
            <person name="Hatfull G.F."/>
        </authorList>
    </citation>
    <scope>NUCLEOTIDE SEQUENCE [LARGE SCALE GENOMIC DNA]</scope>
    <source>
        <strain evidence="1 2">Yoshi</strain>
    </source>
</reference>
<accession>G1BSG9</accession>
<dbReference type="Proteomes" id="UP000223621">
    <property type="component" value="Segment"/>
</dbReference>
<evidence type="ECO:0000313" key="2">
    <source>
        <dbReference type="Proteomes" id="UP000223621"/>
    </source>
</evidence>
<dbReference type="OrthoDB" id="35996at10239"/>
<protein>
    <submittedName>
        <fullName evidence="1">Uncharacterized protein</fullName>
    </submittedName>
</protein>